<keyword evidence="6 9" id="KW-0547">Nucleotide-binding</keyword>
<dbReference type="InterPro" id="IPR001238">
    <property type="entry name" value="DNA-binding_RecF"/>
</dbReference>
<reference evidence="11 12" key="1">
    <citation type="submission" date="2018-07" db="EMBL/GenBank/DDBJ databases">
        <title>Halioglobus sp. genome submission.</title>
        <authorList>
            <person name="Ye M.-Q."/>
            <person name="Du Z.-J."/>
        </authorList>
    </citation>
    <scope>NUCLEOTIDE SEQUENCE [LARGE SCALE GENOMIC DNA]</scope>
    <source>
        <strain evidence="11 12">U0301</strain>
    </source>
</reference>
<dbReference type="OrthoDB" id="9803889at2"/>
<dbReference type="AlphaFoldDB" id="A0A3L7DWV4"/>
<keyword evidence="8 9" id="KW-0238">DNA-binding</keyword>
<dbReference type="EMBL" id="QRAN01000008">
    <property type="protein sequence ID" value="RLQ22058.1"/>
    <property type="molecule type" value="Genomic_DNA"/>
</dbReference>
<keyword evidence="9" id="KW-0742">SOS response</keyword>
<dbReference type="PROSITE" id="PS00617">
    <property type="entry name" value="RECF_1"/>
    <property type="match status" value="1"/>
</dbReference>
<evidence type="ECO:0000256" key="6">
    <source>
        <dbReference type="ARBA" id="ARBA00022741"/>
    </source>
</evidence>
<dbReference type="GO" id="GO:0009432">
    <property type="term" value="P:SOS response"/>
    <property type="evidence" value="ECO:0007669"/>
    <property type="project" value="UniProtKB-UniRule"/>
</dbReference>
<dbReference type="PANTHER" id="PTHR32182">
    <property type="entry name" value="DNA REPLICATION AND REPAIR PROTEIN RECF"/>
    <property type="match status" value="1"/>
</dbReference>
<dbReference type="InterPro" id="IPR003395">
    <property type="entry name" value="RecF/RecN/SMC_N"/>
</dbReference>
<keyword evidence="9" id="KW-0227">DNA damage</keyword>
<evidence type="ECO:0000313" key="11">
    <source>
        <dbReference type="EMBL" id="RLQ22058.1"/>
    </source>
</evidence>
<gene>
    <name evidence="9 11" type="primary">recF</name>
    <name evidence="11" type="ORF">DWB85_08960</name>
</gene>
<dbReference type="PANTHER" id="PTHR32182:SF0">
    <property type="entry name" value="DNA REPLICATION AND REPAIR PROTEIN RECF"/>
    <property type="match status" value="1"/>
</dbReference>
<dbReference type="GO" id="GO:0006302">
    <property type="term" value="P:double-strand break repair"/>
    <property type="evidence" value="ECO:0007669"/>
    <property type="project" value="TreeGrafter"/>
</dbReference>
<name>A0A3L7DWV4_9GAMM</name>
<accession>A0A3L7DWV4</accession>
<feature type="binding site" evidence="9">
    <location>
        <begin position="35"/>
        <end position="42"/>
    </location>
    <ligand>
        <name>ATP</name>
        <dbReference type="ChEBI" id="CHEBI:30616"/>
    </ligand>
</feature>
<evidence type="ECO:0000256" key="9">
    <source>
        <dbReference type="HAMAP-Rule" id="MF_00365"/>
    </source>
</evidence>
<proteinExistence type="inferred from homology"/>
<protein>
    <recommendedName>
        <fullName evidence="3 9">DNA replication and repair protein RecF</fullName>
    </recommendedName>
</protein>
<dbReference type="GO" id="GO:0006260">
    <property type="term" value="P:DNA replication"/>
    <property type="evidence" value="ECO:0007669"/>
    <property type="project" value="UniProtKB-UniRule"/>
</dbReference>
<organism evidence="11 12">
    <name type="scientific">Seongchinamella sediminis</name>
    <dbReference type="NCBI Taxonomy" id="2283635"/>
    <lineage>
        <taxon>Bacteria</taxon>
        <taxon>Pseudomonadati</taxon>
        <taxon>Pseudomonadota</taxon>
        <taxon>Gammaproteobacteria</taxon>
        <taxon>Cellvibrionales</taxon>
        <taxon>Halieaceae</taxon>
        <taxon>Seongchinamella</taxon>
    </lineage>
</organism>
<comment type="caution">
    <text evidence="11">The sequence shown here is derived from an EMBL/GenBank/DDBJ whole genome shotgun (WGS) entry which is preliminary data.</text>
</comment>
<keyword evidence="9" id="KW-0234">DNA repair</keyword>
<keyword evidence="7 9" id="KW-0067">ATP-binding</keyword>
<evidence type="ECO:0000256" key="3">
    <source>
        <dbReference type="ARBA" id="ARBA00020170"/>
    </source>
</evidence>
<dbReference type="InterPro" id="IPR018078">
    <property type="entry name" value="DNA-binding_RecF_CS"/>
</dbReference>
<dbReference type="RefSeq" id="WP_117953883.1">
    <property type="nucleotide sequence ID" value="NZ_QRAN01000008.1"/>
</dbReference>
<dbReference type="SUPFAM" id="SSF52540">
    <property type="entry name" value="P-loop containing nucleoside triphosphate hydrolases"/>
    <property type="match status" value="1"/>
</dbReference>
<comment type="subcellular location">
    <subcellularLocation>
        <location evidence="1 9">Cytoplasm</location>
    </subcellularLocation>
</comment>
<dbReference type="GO" id="GO:0000731">
    <property type="term" value="P:DNA synthesis involved in DNA repair"/>
    <property type="evidence" value="ECO:0007669"/>
    <property type="project" value="TreeGrafter"/>
</dbReference>
<evidence type="ECO:0000259" key="10">
    <source>
        <dbReference type="Pfam" id="PF02463"/>
    </source>
</evidence>
<keyword evidence="5 9" id="KW-0235">DNA replication</keyword>
<sequence>MSATDTRLSRLQINQVRNLQRVKLEDLRRVNVFYGLNGSGKTSVLEAIHLLGMARSFRGSIRSLVSHDKNDCTVFGALSPGNTTLGVQRGRTGDVRIKIAGAPVRTVAELVEYLPLQVINADSFELLMGAPAARRRYLDWGVFHVEHRFFAQWQRFQRGIKQRNMLLRRAKMATEELSVWTRELAQSGEALNQYRDAYFRRLSPRFLEIMTRLAPSLGGLELRYRRGWDKQLPYADALANSTDSDREQGFTHVGPQRADIKVLSDGHSAAETLSRGQQKLVVCGLKLAQGQLMTEMGKGHCTYLVDDLPSELDRNHCGRVCELLAMMKVQVFITCVQQRDIGDVWPDDDKQALAMFHVEHGAVNPVPA</sequence>
<dbReference type="InterPro" id="IPR042174">
    <property type="entry name" value="RecF_2"/>
</dbReference>
<dbReference type="HAMAP" id="MF_00365">
    <property type="entry name" value="RecF"/>
    <property type="match status" value="1"/>
</dbReference>
<comment type="similarity">
    <text evidence="2 9">Belongs to the RecF family.</text>
</comment>
<keyword evidence="12" id="KW-1185">Reference proteome</keyword>
<evidence type="ECO:0000256" key="7">
    <source>
        <dbReference type="ARBA" id="ARBA00022840"/>
    </source>
</evidence>
<feature type="domain" description="RecF/RecN/SMC N-terminal" evidence="10">
    <location>
        <begin position="8"/>
        <end position="341"/>
    </location>
</feature>
<evidence type="ECO:0000256" key="2">
    <source>
        <dbReference type="ARBA" id="ARBA00008016"/>
    </source>
</evidence>
<evidence type="ECO:0000313" key="12">
    <source>
        <dbReference type="Proteomes" id="UP000265509"/>
    </source>
</evidence>
<dbReference type="InterPro" id="IPR027417">
    <property type="entry name" value="P-loop_NTPase"/>
</dbReference>
<dbReference type="GO" id="GO:0003697">
    <property type="term" value="F:single-stranded DNA binding"/>
    <property type="evidence" value="ECO:0007669"/>
    <property type="project" value="UniProtKB-UniRule"/>
</dbReference>
<comment type="function">
    <text evidence="9">The RecF protein is involved in DNA metabolism; it is required for DNA replication and normal SOS inducibility. RecF binds preferentially to single-stranded, linear DNA. It also seems to bind ATP.</text>
</comment>
<dbReference type="Gene3D" id="3.40.50.300">
    <property type="entry name" value="P-loop containing nucleotide triphosphate hydrolases"/>
    <property type="match status" value="1"/>
</dbReference>
<dbReference type="GO" id="GO:0005524">
    <property type="term" value="F:ATP binding"/>
    <property type="evidence" value="ECO:0007669"/>
    <property type="project" value="UniProtKB-UniRule"/>
</dbReference>
<dbReference type="Proteomes" id="UP000265509">
    <property type="component" value="Unassembled WGS sequence"/>
</dbReference>
<evidence type="ECO:0000256" key="5">
    <source>
        <dbReference type="ARBA" id="ARBA00022705"/>
    </source>
</evidence>
<dbReference type="Gene3D" id="1.20.1050.90">
    <property type="entry name" value="RecF/RecN/SMC, N-terminal domain"/>
    <property type="match status" value="1"/>
</dbReference>
<evidence type="ECO:0000256" key="1">
    <source>
        <dbReference type="ARBA" id="ARBA00004496"/>
    </source>
</evidence>
<evidence type="ECO:0000256" key="4">
    <source>
        <dbReference type="ARBA" id="ARBA00022490"/>
    </source>
</evidence>
<evidence type="ECO:0000256" key="8">
    <source>
        <dbReference type="ARBA" id="ARBA00023125"/>
    </source>
</evidence>
<keyword evidence="4 9" id="KW-0963">Cytoplasm</keyword>
<dbReference type="Pfam" id="PF02463">
    <property type="entry name" value="SMC_N"/>
    <property type="match status" value="1"/>
</dbReference>
<dbReference type="GO" id="GO:0005737">
    <property type="term" value="C:cytoplasm"/>
    <property type="evidence" value="ECO:0007669"/>
    <property type="project" value="UniProtKB-SubCell"/>
</dbReference>
<dbReference type="NCBIfam" id="TIGR00611">
    <property type="entry name" value="recf"/>
    <property type="match status" value="1"/>
</dbReference>